<keyword evidence="24" id="KW-1185">Reference proteome</keyword>
<dbReference type="InterPro" id="IPR006585">
    <property type="entry name" value="FTP1"/>
</dbReference>
<feature type="region of interest" description="Disordered" evidence="15">
    <location>
        <begin position="1190"/>
        <end position="1235"/>
    </location>
</feature>
<evidence type="ECO:0000256" key="4">
    <source>
        <dbReference type="ARBA" id="ARBA00022723"/>
    </source>
</evidence>
<keyword evidence="10 16" id="KW-0472">Membrane</keyword>
<evidence type="ECO:0000256" key="13">
    <source>
        <dbReference type="ARBA" id="ARBA00051722"/>
    </source>
</evidence>
<feature type="disulfide bond" evidence="14">
    <location>
        <begin position="401"/>
        <end position="410"/>
    </location>
</feature>
<dbReference type="PANTHER" id="PTHR46957">
    <property type="entry name" value="CYTOKINE RECEPTOR"/>
    <property type="match status" value="1"/>
</dbReference>
<keyword evidence="12" id="KW-0325">Glycoprotein</keyword>
<dbReference type="InterPro" id="IPR000242">
    <property type="entry name" value="PTP_cat"/>
</dbReference>
<feature type="domain" description="Tyrosine specific protein phosphatases" evidence="20">
    <location>
        <begin position="1435"/>
        <end position="1504"/>
    </location>
</feature>
<keyword evidence="14" id="KW-0245">EGF-like domain</keyword>
<dbReference type="EC" id="3.1.3.48" evidence="2"/>
<feature type="transmembrane region" description="Helical" evidence="16">
    <location>
        <begin position="1133"/>
        <end position="1157"/>
    </location>
</feature>
<dbReference type="PROSITE" id="PS50835">
    <property type="entry name" value="IG_LIKE"/>
    <property type="match status" value="1"/>
</dbReference>
<dbReference type="PROSITE" id="PS00383">
    <property type="entry name" value="TYR_PHOSPHATASE_1"/>
    <property type="match status" value="1"/>
</dbReference>
<evidence type="ECO:0000259" key="21">
    <source>
        <dbReference type="PROSITE" id="PS50835"/>
    </source>
</evidence>
<dbReference type="EnsemblMetazoa" id="XM_038210758.1">
    <property type="protein sequence ID" value="XP_038066686.1"/>
    <property type="gene ID" value="LOC119736747"/>
</dbReference>
<dbReference type="PROSITE" id="PS50055">
    <property type="entry name" value="TYR_PHOSPHATASE_PTP"/>
    <property type="match status" value="2"/>
</dbReference>
<feature type="domain" description="Fibronectin type-III" evidence="22">
    <location>
        <begin position="891"/>
        <end position="982"/>
    </location>
</feature>
<feature type="domain" description="Fibronectin type-III" evidence="22">
    <location>
        <begin position="500"/>
        <end position="598"/>
    </location>
</feature>
<evidence type="ECO:0000256" key="17">
    <source>
        <dbReference type="SAM" id="SignalP"/>
    </source>
</evidence>
<protein>
    <recommendedName>
        <fullName evidence="2">protein-tyrosine-phosphatase</fullName>
        <ecNumber evidence="2">3.1.3.48</ecNumber>
    </recommendedName>
</protein>
<dbReference type="InterPro" id="IPR000742">
    <property type="entry name" value="EGF"/>
</dbReference>
<evidence type="ECO:0000256" key="15">
    <source>
        <dbReference type="SAM" id="MobiDB-lite"/>
    </source>
</evidence>
<feature type="domain" description="Tyrosine-protein phosphatase" evidence="19">
    <location>
        <begin position="1545"/>
        <end position="1812"/>
    </location>
</feature>
<evidence type="ECO:0000256" key="5">
    <source>
        <dbReference type="ARBA" id="ARBA00022729"/>
    </source>
</evidence>
<feature type="region of interest" description="Disordered" evidence="15">
    <location>
        <begin position="1561"/>
        <end position="1580"/>
    </location>
</feature>
<evidence type="ECO:0000256" key="10">
    <source>
        <dbReference type="ARBA" id="ARBA00023136"/>
    </source>
</evidence>
<dbReference type="PROSITE" id="PS50853">
    <property type="entry name" value="FN3"/>
    <property type="match status" value="5"/>
</dbReference>
<dbReference type="OrthoDB" id="10253954at2759"/>
<dbReference type="InterPro" id="IPR003961">
    <property type="entry name" value="FN3_dom"/>
</dbReference>
<dbReference type="Gene3D" id="2.170.300.10">
    <property type="entry name" value="Tie2 ligand-binding domain superfamily"/>
    <property type="match status" value="1"/>
</dbReference>
<sequence>MAPSCICRLRDVVLPALFLCVLSLHNKGLALDLRNKLASQSTTYKNVPASNAVDGDRSTFSHTDYGPNEWWKVDLEAIYCLKKITVSNAKQCRRCPARLRDSVVRAGLNSDIYQNIMIGSPITATQAIGIDIDFIVDHVVPARYVSVDRPRPDLLHIAEVMVEEIQDTEETSSVVGGVDFTLVATPARLGATGDDDATLAAYKSPTDIAAAVSFGRQLTTGGSNDNLPTGSSGFYDANLGCTARLLSLPQDGGIDRTGVFYGTATRNGMATRIRTVILRKDGTTHTRPIQRTQTANIGEPVTLQMESVNPPNTNYRWKHDADSVQEWNDMLDVTIANLSKTNEGIYSCFIDGEEDQQLHGFMRLIVRECAAGTWGPPSCQNTCRRCYNGGFCDDKTGTCICAPGFSGENCQQGNILHVFGQDACRGRLFCLPDPYGCSCAAGYMGLDCTQECYEGKYGADCKQTCHCPSDDSCEKDTGECTGNCIPPYFESNCQCSTDNGVLGLKVISDDPHQLQVSWQPDSCVSGYILEYALTNRGQCEEIVSPQRVSLPGPLDGQTTSHVITGLISRSTYMVYIRPQYSSAEGPDLSTCGTTLKQDNPSVAPVMVTSYDSASVTLSWREVYCANYSVQYALENKDGCLPVSPLNFTQHCMCSGSNSTVIPNLLVNSMYQIRVRAFVDGSGGLLAQLSVTTGTKEPSAPPQQVTVTSTEKRSLTFSWSQPACGSRGGIITGYTYTLSGPGSQLILNASSDEEVEIDGLIPFTGYSFQVAANNSVGVGPYSGVVVQRTDEAEPTVPLDVVIQNVDDVSITLQWSEPDPPQGIITNYNIRYWRSEQPGTKTLINNVVQLMYEIMGLKTNETHFLQVQAETSVGAGLWSEKVFATTLIEVPGPVHNLRLTNANESSITLDWDRPLRPRGRISHYIVKCRIFSQSEEYKGDEVENSPFTKNGLDPATAYEFKVTAQNEKFEGSPQMLVVYTKPQSNPPAPPQPASFPKEATDTTWAIGLMKPTTGGQFVDSYVVRVKNVGSKKKRDVLVPNRFEDSPNDYIAAELPAQNTTGKFVVGDTKMYGGYYNAPLKTGNKYEIRTGSVSRGNETQGHVSYSDPLTYLYFRTNLVFVDLCFAAKKFEVPSQFAVIVAVVLVVVILALGFVVTFVVYKRRRASREKQHSDESDIPLNAKAPTLTRVNSNVNDGAAVSDTPHSHKSKSPRKPRQKLQAGPEPPEEEEGKEQLEFVPPPTVRKEELAEYIRQKEAMGDYGFLADYKSLSDGQLYPWRVAAKPENRAKNRYVNVIAYDHSRVVLDPLEGDPHSDYINACYINGYKTKNKYVASQGANKASIKDIWRMVWQLGIDKIVMLTNPFENGKRKCLQYWADTGSTTISGIVVTTDKEEVFLDYTIRNFNIYQVGCEESNRSVKQFHYTTWPDMKPPEYPAPLLNFLRLVNGHHNPGRTLVHCSAGVGRTGTFIALDAMQQQMAQEGQVDVLGFIYQMRQNRIKMVQTPEQYKFIFDALLAASVTGDTTYSIADFRQKLTALKKKDKGAKETGLQKQFATLIQLSDRRGKVENMSGQLPENKDKNRYPDFIPSDRSRPYLFTSVQEDETNYINATFLPGYRKKSMYIGTQMPMPNTVTDFWRLMYDHKATSIVMLNTFDANDKTMCRYWPEEGTINFGKLSVELIQTKRSDSVTRCTFTLRNTNNAVYYKKKISEEARTIIQFQYHDWPSDQEIPNSVPGMLNLMDLARKWTGDKGPIVVHCMDGLGITSVYCTLMALLEQFNVEKAVDVFQAAHRLRMVNQNMMNSLDQYVLCYDVIQAMLDSTSIYENVTLSAGLDSTA</sequence>
<keyword evidence="4" id="KW-0479">Metal-binding</keyword>
<dbReference type="CDD" id="cd00054">
    <property type="entry name" value="EGF_CA"/>
    <property type="match status" value="1"/>
</dbReference>
<organism evidence="23 24">
    <name type="scientific">Patiria miniata</name>
    <name type="common">Bat star</name>
    <name type="synonym">Asterina miniata</name>
    <dbReference type="NCBI Taxonomy" id="46514"/>
    <lineage>
        <taxon>Eukaryota</taxon>
        <taxon>Metazoa</taxon>
        <taxon>Echinodermata</taxon>
        <taxon>Eleutherozoa</taxon>
        <taxon>Asterozoa</taxon>
        <taxon>Asteroidea</taxon>
        <taxon>Valvatacea</taxon>
        <taxon>Valvatida</taxon>
        <taxon>Asterinidae</taxon>
        <taxon>Patiria</taxon>
    </lineage>
</organism>
<dbReference type="SMART" id="SM00181">
    <property type="entry name" value="EGF"/>
    <property type="match status" value="2"/>
</dbReference>
<evidence type="ECO:0000259" key="20">
    <source>
        <dbReference type="PROSITE" id="PS50056"/>
    </source>
</evidence>
<dbReference type="Gene3D" id="2.60.40.10">
    <property type="entry name" value="Immunoglobulins"/>
    <property type="match status" value="6"/>
</dbReference>
<evidence type="ECO:0000256" key="16">
    <source>
        <dbReference type="SAM" id="Phobius"/>
    </source>
</evidence>
<evidence type="ECO:0000256" key="3">
    <source>
        <dbReference type="ARBA" id="ARBA00022692"/>
    </source>
</evidence>
<evidence type="ECO:0000256" key="6">
    <source>
        <dbReference type="ARBA" id="ARBA00022801"/>
    </source>
</evidence>
<dbReference type="Pfam" id="PF00041">
    <property type="entry name" value="fn3"/>
    <property type="match status" value="3"/>
</dbReference>
<dbReference type="Pfam" id="PF22633">
    <property type="entry name" value="F5_F8_type_C_2"/>
    <property type="match status" value="1"/>
</dbReference>
<dbReference type="InterPro" id="IPR050713">
    <property type="entry name" value="RTP_Phos/Ushers"/>
</dbReference>
<dbReference type="GO" id="GO:0004725">
    <property type="term" value="F:protein tyrosine phosphatase activity"/>
    <property type="evidence" value="ECO:0007669"/>
    <property type="project" value="UniProtKB-EC"/>
</dbReference>
<comment type="subcellular location">
    <subcellularLocation>
        <location evidence="1">Membrane</location>
        <topology evidence="1">Single-pass type I membrane protein</topology>
    </subcellularLocation>
</comment>
<feature type="compositionally biased region" description="Basic residues" evidence="15">
    <location>
        <begin position="1202"/>
        <end position="1213"/>
    </location>
</feature>
<evidence type="ECO:0000259" key="18">
    <source>
        <dbReference type="PROSITE" id="PS50026"/>
    </source>
</evidence>
<dbReference type="SMART" id="SM00194">
    <property type="entry name" value="PTPc"/>
    <property type="match status" value="2"/>
</dbReference>
<dbReference type="PROSITE" id="PS01186">
    <property type="entry name" value="EGF_2"/>
    <property type="match status" value="1"/>
</dbReference>
<dbReference type="SMART" id="SM00060">
    <property type="entry name" value="FN3"/>
    <property type="match status" value="5"/>
</dbReference>
<dbReference type="Gene3D" id="2.60.120.260">
    <property type="entry name" value="Galactose-binding domain-like"/>
    <property type="match status" value="1"/>
</dbReference>
<dbReference type="InterPro" id="IPR000387">
    <property type="entry name" value="Tyr_Pase_dom"/>
</dbReference>
<dbReference type="InterPro" id="IPR013783">
    <property type="entry name" value="Ig-like_fold"/>
</dbReference>
<evidence type="ECO:0000256" key="11">
    <source>
        <dbReference type="ARBA" id="ARBA00023157"/>
    </source>
</evidence>
<dbReference type="PROSITE" id="PS50056">
    <property type="entry name" value="TYR_PHOSPHATASE_2"/>
    <property type="match status" value="2"/>
</dbReference>
<dbReference type="InterPro" id="IPR036116">
    <property type="entry name" value="FN3_sf"/>
</dbReference>
<feature type="domain" description="Tyrosine specific protein phosphatases" evidence="20">
    <location>
        <begin position="1733"/>
        <end position="1803"/>
    </location>
</feature>
<dbReference type="SUPFAM" id="SSF52799">
    <property type="entry name" value="(Phosphotyrosine protein) phosphatases II"/>
    <property type="match status" value="2"/>
</dbReference>
<evidence type="ECO:0000256" key="8">
    <source>
        <dbReference type="ARBA" id="ARBA00022912"/>
    </source>
</evidence>
<evidence type="ECO:0000256" key="2">
    <source>
        <dbReference type="ARBA" id="ARBA00013064"/>
    </source>
</evidence>
<feature type="domain" description="Fibronectin type-III" evidence="22">
    <location>
        <begin position="600"/>
        <end position="697"/>
    </location>
</feature>
<dbReference type="SUPFAM" id="SSF48726">
    <property type="entry name" value="Immunoglobulin"/>
    <property type="match status" value="1"/>
</dbReference>
<dbReference type="PROSITE" id="PS00022">
    <property type="entry name" value="EGF_1"/>
    <property type="match status" value="2"/>
</dbReference>
<proteinExistence type="predicted"/>
<evidence type="ECO:0000256" key="7">
    <source>
        <dbReference type="ARBA" id="ARBA00022837"/>
    </source>
</evidence>
<dbReference type="Gene3D" id="3.90.190.10">
    <property type="entry name" value="Protein tyrosine phosphatase superfamily"/>
    <property type="match status" value="2"/>
</dbReference>
<evidence type="ECO:0000259" key="22">
    <source>
        <dbReference type="PROSITE" id="PS50853"/>
    </source>
</evidence>
<dbReference type="SUPFAM" id="SSF49265">
    <property type="entry name" value="Fibronectin type III"/>
    <property type="match status" value="3"/>
</dbReference>
<dbReference type="GO" id="GO:0046872">
    <property type="term" value="F:metal ion binding"/>
    <property type="evidence" value="ECO:0007669"/>
    <property type="project" value="UniProtKB-KW"/>
</dbReference>
<dbReference type="SMART" id="SM00607">
    <property type="entry name" value="FTP"/>
    <property type="match status" value="1"/>
</dbReference>
<feature type="compositionally biased region" description="Basic and acidic residues" evidence="15">
    <location>
        <begin position="1571"/>
        <end position="1580"/>
    </location>
</feature>
<comment type="catalytic activity">
    <reaction evidence="13">
        <text>O-phospho-L-tyrosyl-[protein] + H2O = L-tyrosyl-[protein] + phosphate</text>
        <dbReference type="Rhea" id="RHEA:10684"/>
        <dbReference type="Rhea" id="RHEA-COMP:10136"/>
        <dbReference type="Rhea" id="RHEA-COMP:20101"/>
        <dbReference type="ChEBI" id="CHEBI:15377"/>
        <dbReference type="ChEBI" id="CHEBI:43474"/>
        <dbReference type="ChEBI" id="CHEBI:46858"/>
        <dbReference type="ChEBI" id="CHEBI:61978"/>
        <dbReference type="EC" id="3.1.3.48"/>
    </reaction>
</comment>
<dbReference type="InterPro" id="IPR003599">
    <property type="entry name" value="Ig_sub"/>
</dbReference>
<evidence type="ECO:0000313" key="23">
    <source>
        <dbReference type="EnsemblMetazoa" id="XP_038066686.1"/>
    </source>
</evidence>
<evidence type="ECO:0000313" key="24">
    <source>
        <dbReference type="Proteomes" id="UP000887568"/>
    </source>
</evidence>
<dbReference type="InterPro" id="IPR029021">
    <property type="entry name" value="Prot-tyrosine_phosphatase-like"/>
</dbReference>
<dbReference type="PANTHER" id="PTHR46957:SF6">
    <property type="entry name" value="PROTEIN-TYROSINE-PHOSPHATASE"/>
    <property type="match status" value="1"/>
</dbReference>
<keyword evidence="9 16" id="KW-1133">Transmembrane helix</keyword>
<feature type="domain" description="Fibronectin type-III" evidence="22">
    <location>
        <begin position="795"/>
        <end position="887"/>
    </location>
</feature>
<feature type="domain" description="EGF-like" evidence="18">
    <location>
        <begin position="380"/>
        <end position="411"/>
    </location>
</feature>
<feature type="domain" description="Tyrosine-protein phosphatase" evidence="19">
    <location>
        <begin position="1259"/>
        <end position="1513"/>
    </location>
</feature>
<dbReference type="FunFam" id="3.90.190.10:FF:000102">
    <property type="entry name" value="Receptor-type tyrosine-protein phosphatase"/>
    <property type="match status" value="1"/>
</dbReference>
<feature type="domain" description="Fibronectin type-III" evidence="22">
    <location>
        <begin position="700"/>
        <end position="791"/>
    </location>
</feature>
<evidence type="ECO:0000256" key="14">
    <source>
        <dbReference type="PROSITE-ProRule" id="PRU00076"/>
    </source>
</evidence>
<dbReference type="Proteomes" id="UP000887568">
    <property type="component" value="Unplaced"/>
</dbReference>
<dbReference type="PROSITE" id="PS50026">
    <property type="entry name" value="EGF_3"/>
    <property type="match status" value="1"/>
</dbReference>
<dbReference type="InterPro" id="IPR016130">
    <property type="entry name" value="Tyr_Pase_AS"/>
</dbReference>
<comment type="caution">
    <text evidence="14">Lacks conserved residue(s) required for the propagation of feature annotation.</text>
</comment>
<name>A0A914ATM4_PATMI</name>
<feature type="signal peptide" evidence="17">
    <location>
        <begin position="1"/>
        <end position="30"/>
    </location>
</feature>
<dbReference type="FunFam" id="3.90.190.10:FF:000185">
    <property type="entry name" value="Predicted protein"/>
    <property type="match status" value="1"/>
</dbReference>
<keyword evidence="5 17" id="KW-0732">Signal</keyword>
<dbReference type="InterPro" id="IPR008979">
    <property type="entry name" value="Galactose-bd-like_sf"/>
</dbReference>
<accession>A0A914ATM4</accession>
<dbReference type="SMART" id="SM00409">
    <property type="entry name" value="IG"/>
    <property type="match status" value="1"/>
</dbReference>
<keyword evidence="7" id="KW-0106">Calcium</keyword>
<dbReference type="SUPFAM" id="SSF49785">
    <property type="entry name" value="Galactose-binding domain-like"/>
    <property type="match status" value="1"/>
</dbReference>
<dbReference type="InterPro" id="IPR007110">
    <property type="entry name" value="Ig-like_dom"/>
</dbReference>
<dbReference type="SMART" id="SM00404">
    <property type="entry name" value="PTPc_motif"/>
    <property type="match status" value="2"/>
</dbReference>
<dbReference type="RefSeq" id="XP_038066686.1">
    <property type="nucleotide sequence ID" value="XM_038210758.1"/>
</dbReference>
<keyword evidence="6" id="KW-0378">Hydrolase</keyword>
<dbReference type="Pfam" id="PF00102">
    <property type="entry name" value="Y_phosphatase"/>
    <property type="match status" value="2"/>
</dbReference>
<reference evidence="23" key="1">
    <citation type="submission" date="2022-11" db="UniProtKB">
        <authorList>
            <consortium name="EnsemblMetazoa"/>
        </authorList>
    </citation>
    <scope>IDENTIFICATION</scope>
</reference>
<dbReference type="CDD" id="cd00063">
    <property type="entry name" value="FN3"/>
    <property type="match status" value="5"/>
</dbReference>
<dbReference type="InterPro" id="IPR036179">
    <property type="entry name" value="Ig-like_dom_sf"/>
</dbReference>
<evidence type="ECO:0000256" key="9">
    <source>
        <dbReference type="ARBA" id="ARBA00022989"/>
    </source>
</evidence>
<dbReference type="PRINTS" id="PR00700">
    <property type="entry name" value="PRTYPHPHTASE"/>
</dbReference>
<feature type="chain" id="PRO_5037846491" description="protein-tyrosine-phosphatase" evidence="17">
    <location>
        <begin position="31"/>
        <end position="1832"/>
    </location>
</feature>
<dbReference type="InterPro" id="IPR003595">
    <property type="entry name" value="Tyr_Pase_cat"/>
</dbReference>
<evidence type="ECO:0000259" key="19">
    <source>
        <dbReference type="PROSITE" id="PS50055"/>
    </source>
</evidence>
<dbReference type="GeneID" id="119736747"/>
<evidence type="ECO:0000256" key="1">
    <source>
        <dbReference type="ARBA" id="ARBA00004479"/>
    </source>
</evidence>
<keyword evidence="11 14" id="KW-1015">Disulfide bond</keyword>
<evidence type="ECO:0000256" key="12">
    <source>
        <dbReference type="ARBA" id="ARBA00023180"/>
    </source>
</evidence>
<dbReference type="GO" id="GO:0016020">
    <property type="term" value="C:membrane"/>
    <property type="evidence" value="ECO:0007669"/>
    <property type="project" value="UniProtKB-SubCell"/>
</dbReference>
<keyword evidence="8" id="KW-0904">Protein phosphatase</keyword>
<keyword evidence="3 16" id="KW-0812">Transmembrane</keyword>
<feature type="domain" description="Ig-like" evidence="21">
    <location>
        <begin position="288"/>
        <end position="359"/>
    </location>
</feature>